<dbReference type="AlphaFoldDB" id="A0A7C4PJJ1"/>
<evidence type="ECO:0000256" key="4">
    <source>
        <dbReference type="ARBA" id="ARBA00022475"/>
    </source>
</evidence>
<dbReference type="SMART" id="SM00448">
    <property type="entry name" value="REC"/>
    <property type="match status" value="1"/>
</dbReference>
<comment type="catalytic activity">
    <reaction evidence="1">
        <text>ATP + protein L-histidine = ADP + protein N-phospho-L-histidine.</text>
        <dbReference type="EC" id="2.7.13.3"/>
    </reaction>
</comment>
<feature type="transmembrane region" description="Helical" evidence="14">
    <location>
        <begin position="112"/>
        <end position="140"/>
    </location>
</feature>
<dbReference type="GO" id="GO:0005524">
    <property type="term" value="F:ATP binding"/>
    <property type="evidence" value="ECO:0007669"/>
    <property type="project" value="UniProtKB-KW"/>
</dbReference>
<keyword evidence="7" id="KW-0547">Nucleotide-binding</keyword>
<evidence type="ECO:0000256" key="11">
    <source>
        <dbReference type="ARBA" id="ARBA00023136"/>
    </source>
</evidence>
<evidence type="ECO:0000256" key="1">
    <source>
        <dbReference type="ARBA" id="ARBA00000085"/>
    </source>
</evidence>
<dbReference type="Gene3D" id="3.30.565.10">
    <property type="entry name" value="Histidine kinase-like ATPase, C-terminal domain"/>
    <property type="match status" value="1"/>
</dbReference>
<evidence type="ECO:0000256" key="6">
    <source>
        <dbReference type="ARBA" id="ARBA00022679"/>
    </source>
</evidence>
<feature type="transmembrane region" description="Helical" evidence="14">
    <location>
        <begin position="152"/>
        <end position="176"/>
    </location>
</feature>
<name>A0A7C4PJJ1_9CHLR</name>
<dbReference type="SMART" id="SM00387">
    <property type="entry name" value="HATPase_c"/>
    <property type="match status" value="1"/>
</dbReference>
<dbReference type="InterPro" id="IPR003594">
    <property type="entry name" value="HATPase_dom"/>
</dbReference>
<keyword evidence="6" id="KW-0808">Transferase</keyword>
<keyword evidence="14" id="KW-0812">Transmembrane</keyword>
<dbReference type="Pfam" id="PF02518">
    <property type="entry name" value="HATPase_c"/>
    <property type="match status" value="1"/>
</dbReference>
<dbReference type="InterPro" id="IPR005467">
    <property type="entry name" value="His_kinase_dom"/>
</dbReference>
<proteinExistence type="predicted"/>
<evidence type="ECO:0000256" key="12">
    <source>
        <dbReference type="PROSITE-ProRule" id="PRU00169"/>
    </source>
</evidence>
<feature type="transmembrane region" description="Helical" evidence="14">
    <location>
        <begin position="80"/>
        <end position="100"/>
    </location>
</feature>
<dbReference type="Pfam" id="PF00512">
    <property type="entry name" value="HisKA"/>
    <property type="match status" value="1"/>
</dbReference>
<dbReference type="FunFam" id="3.30.565.10:FF:000023">
    <property type="entry name" value="PAS domain-containing sensor histidine kinase"/>
    <property type="match status" value="1"/>
</dbReference>
<comment type="caution">
    <text evidence="17">The sequence shown here is derived from an EMBL/GenBank/DDBJ whole genome shotgun (WGS) entry which is preliminary data.</text>
</comment>
<feature type="modified residue" description="4-aspartylphosphate" evidence="12">
    <location>
        <position position="664"/>
    </location>
</feature>
<keyword evidence="4" id="KW-1003">Cell membrane</keyword>
<dbReference type="InterPro" id="IPR001789">
    <property type="entry name" value="Sig_transdc_resp-reg_receiver"/>
</dbReference>
<evidence type="ECO:0000259" key="16">
    <source>
        <dbReference type="PROSITE" id="PS50110"/>
    </source>
</evidence>
<dbReference type="InterPro" id="IPR004358">
    <property type="entry name" value="Sig_transdc_His_kin-like_C"/>
</dbReference>
<dbReference type="GO" id="GO:0005886">
    <property type="term" value="C:plasma membrane"/>
    <property type="evidence" value="ECO:0007669"/>
    <property type="project" value="UniProtKB-SubCell"/>
</dbReference>
<dbReference type="EMBL" id="DSYK01000089">
    <property type="protein sequence ID" value="HGS20566.1"/>
    <property type="molecule type" value="Genomic_DNA"/>
</dbReference>
<dbReference type="InterPro" id="IPR011006">
    <property type="entry name" value="CheY-like_superfamily"/>
</dbReference>
<dbReference type="InterPro" id="IPR003661">
    <property type="entry name" value="HisK_dim/P_dom"/>
</dbReference>
<evidence type="ECO:0000313" key="17">
    <source>
        <dbReference type="EMBL" id="HGS20566.1"/>
    </source>
</evidence>
<dbReference type="SUPFAM" id="SSF52172">
    <property type="entry name" value="CheY-like"/>
    <property type="match status" value="1"/>
</dbReference>
<keyword evidence="11 14" id="KW-0472">Membrane</keyword>
<dbReference type="EC" id="2.7.13.3" evidence="3"/>
<evidence type="ECO:0000256" key="3">
    <source>
        <dbReference type="ARBA" id="ARBA00012438"/>
    </source>
</evidence>
<protein>
    <recommendedName>
        <fullName evidence="3">histidine kinase</fullName>
        <ecNumber evidence="3">2.7.13.3</ecNumber>
    </recommendedName>
</protein>
<dbReference type="GO" id="GO:0000155">
    <property type="term" value="F:phosphorelay sensor kinase activity"/>
    <property type="evidence" value="ECO:0007669"/>
    <property type="project" value="InterPro"/>
</dbReference>
<dbReference type="PANTHER" id="PTHR43047">
    <property type="entry name" value="TWO-COMPONENT HISTIDINE PROTEIN KINASE"/>
    <property type="match status" value="1"/>
</dbReference>
<keyword evidence="8" id="KW-0418">Kinase</keyword>
<accession>A0A7C4PJJ1</accession>
<evidence type="ECO:0000256" key="5">
    <source>
        <dbReference type="ARBA" id="ARBA00022553"/>
    </source>
</evidence>
<dbReference type="SUPFAM" id="SSF55874">
    <property type="entry name" value="ATPase domain of HSP90 chaperone/DNA topoisomerase II/histidine kinase"/>
    <property type="match status" value="1"/>
</dbReference>
<feature type="domain" description="Response regulatory" evidence="16">
    <location>
        <begin position="613"/>
        <end position="726"/>
    </location>
</feature>
<evidence type="ECO:0000256" key="13">
    <source>
        <dbReference type="SAM" id="Coils"/>
    </source>
</evidence>
<keyword evidence="10" id="KW-0902">Two-component regulatory system</keyword>
<keyword evidence="14" id="KW-1133">Transmembrane helix</keyword>
<evidence type="ECO:0000256" key="8">
    <source>
        <dbReference type="ARBA" id="ARBA00022777"/>
    </source>
</evidence>
<evidence type="ECO:0000256" key="7">
    <source>
        <dbReference type="ARBA" id="ARBA00022741"/>
    </source>
</evidence>
<reference evidence="17" key="1">
    <citation type="journal article" date="2020" name="mSystems">
        <title>Genome- and Community-Level Interaction Insights into Carbon Utilization and Element Cycling Functions of Hydrothermarchaeota in Hydrothermal Sediment.</title>
        <authorList>
            <person name="Zhou Z."/>
            <person name="Liu Y."/>
            <person name="Xu W."/>
            <person name="Pan J."/>
            <person name="Luo Z.H."/>
            <person name="Li M."/>
        </authorList>
    </citation>
    <scope>NUCLEOTIDE SEQUENCE [LARGE SCALE GENOMIC DNA]</scope>
    <source>
        <strain evidence="17">SpSt-573</strain>
    </source>
</reference>
<dbReference type="Gene3D" id="3.40.50.2300">
    <property type="match status" value="1"/>
</dbReference>
<dbReference type="SUPFAM" id="SSF47384">
    <property type="entry name" value="Homodimeric domain of signal transducing histidine kinase"/>
    <property type="match status" value="1"/>
</dbReference>
<dbReference type="Pfam" id="PF00072">
    <property type="entry name" value="Response_reg"/>
    <property type="match status" value="1"/>
</dbReference>
<evidence type="ECO:0000256" key="9">
    <source>
        <dbReference type="ARBA" id="ARBA00022840"/>
    </source>
</evidence>
<evidence type="ECO:0000256" key="2">
    <source>
        <dbReference type="ARBA" id="ARBA00004236"/>
    </source>
</evidence>
<dbReference type="InterPro" id="IPR036097">
    <property type="entry name" value="HisK_dim/P_sf"/>
</dbReference>
<comment type="subcellular location">
    <subcellularLocation>
        <location evidence="2">Cell membrane</location>
    </subcellularLocation>
</comment>
<dbReference type="SMART" id="SM00388">
    <property type="entry name" value="HisKA"/>
    <property type="match status" value="1"/>
</dbReference>
<keyword evidence="9" id="KW-0067">ATP-binding</keyword>
<feature type="transmembrane region" description="Helical" evidence="14">
    <location>
        <begin position="55"/>
        <end position="75"/>
    </location>
</feature>
<gene>
    <name evidence="17" type="ORF">ENT37_01715</name>
</gene>
<feature type="domain" description="Histidine kinase" evidence="15">
    <location>
        <begin position="244"/>
        <end position="465"/>
    </location>
</feature>
<keyword evidence="13" id="KW-0175">Coiled coil</keyword>
<dbReference type="CDD" id="cd16922">
    <property type="entry name" value="HATPase_EvgS-ArcB-TorS-like"/>
    <property type="match status" value="1"/>
</dbReference>
<dbReference type="PROSITE" id="PS50110">
    <property type="entry name" value="RESPONSE_REGULATORY"/>
    <property type="match status" value="1"/>
</dbReference>
<dbReference type="CDD" id="cd00082">
    <property type="entry name" value="HisKA"/>
    <property type="match status" value="1"/>
</dbReference>
<dbReference type="PANTHER" id="PTHR43047:SF78">
    <property type="entry name" value="SENSORY_REGULATORY PROTEIN RPFC"/>
    <property type="match status" value="1"/>
</dbReference>
<dbReference type="Gene3D" id="1.10.287.130">
    <property type="match status" value="1"/>
</dbReference>
<organism evidence="17">
    <name type="scientific">Anaerolinea thermolimosa</name>
    <dbReference type="NCBI Taxonomy" id="229919"/>
    <lineage>
        <taxon>Bacteria</taxon>
        <taxon>Bacillati</taxon>
        <taxon>Chloroflexota</taxon>
        <taxon>Anaerolineae</taxon>
        <taxon>Anaerolineales</taxon>
        <taxon>Anaerolineaceae</taxon>
        <taxon>Anaerolinea</taxon>
    </lineage>
</organism>
<sequence length="754" mass="84330">MFYYQILNSRADPAFLDSATDLLQTTTRRLIYLICLVVYIWQISSGLIWEGGFPIRLLPASLVIVIAALLSLRILHQHMLIARVVILIGLFIGLVLYIQALRQVELAFTFTMLPLLAALMIGWPAGVIAEGVITLSMLSLPRVIPGLELTPWLMLVTILSGLICGIAGVLVVSSLLTVTQWAVFSYQDASKKMELARNRQMELLHIQEDLIQANNELARLSERLKVMTLVAEEARRVKEEFVANVSHELRTPLNMIIGFAETIIQAPGMYRTRLPAKLLADIAAIHRNSQQLIGLINDVLDLSQIEAGRMTLTKSWNFLDALIREAVQSVEAFFSSRSLYLSLEPGPEKVEVYCDGTRIREVMLNLLSNAGRFTEKGGVHVSWWLEPEKVIVAVKDTGPGIAPEDCERLFQPFQQLDTRLNRREGGSGLGLSISRRFIEMHGGQMWLESQLGQGSTFYFSLPLEISPQTRSAARGALRWVNEYVVHEKRERSFKAPLPVICPRFIVLEKGNSLQRLFRHHAAKVEIHGVHTIQEALEELQRSPTQGLIVNQTTNQGISLKDTTLPFDTPMIYCSVPDTSEISHQMGILSYLVKPVTRQQVLDTVKNAIGHGKEILVVDDNTEELQLLVRILESAGENYQVLRATSGSQGLLLMRQRHPSLVLLDLRMPYINGYDFLNEREKDEQVRDIPIVVISSQDPIRSGMIAEFFQVTRQGGISPLDLVRSILAVTEVLSPISPPPAPTFGEEPPDVLVSG</sequence>
<feature type="coiled-coil region" evidence="13">
    <location>
        <begin position="203"/>
        <end position="230"/>
    </location>
</feature>
<keyword evidence="5 12" id="KW-0597">Phosphoprotein</keyword>
<evidence type="ECO:0000259" key="15">
    <source>
        <dbReference type="PROSITE" id="PS50109"/>
    </source>
</evidence>
<dbReference type="PRINTS" id="PR00344">
    <property type="entry name" value="BCTRLSENSOR"/>
</dbReference>
<dbReference type="InterPro" id="IPR036890">
    <property type="entry name" value="HATPase_C_sf"/>
</dbReference>
<feature type="transmembrane region" description="Helical" evidence="14">
    <location>
        <begin position="30"/>
        <end position="49"/>
    </location>
</feature>
<dbReference type="PROSITE" id="PS50109">
    <property type="entry name" value="HIS_KIN"/>
    <property type="match status" value="1"/>
</dbReference>
<evidence type="ECO:0000256" key="14">
    <source>
        <dbReference type="SAM" id="Phobius"/>
    </source>
</evidence>
<evidence type="ECO:0000256" key="10">
    <source>
        <dbReference type="ARBA" id="ARBA00023012"/>
    </source>
</evidence>